<dbReference type="HOGENOM" id="CLU_3251015_0_0_9"/>
<comment type="caution">
    <text evidence="1">The sequence shown here is derived from an EMBL/GenBank/DDBJ whole genome shotgun (WGS) entry which is preliminary data.</text>
</comment>
<organism evidence="1 2">
    <name type="scientific">Enterococcus faecalis TX4248</name>
    <dbReference type="NCBI Taxonomy" id="749495"/>
    <lineage>
        <taxon>Bacteria</taxon>
        <taxon>Bacillati</taxon>
        <taxon>Bacillota</taxon>
        <taxon>Bacilli</taxon>
        <taxon>Lactobacillales</taxon>
        <taxon>Enterococcaceae</taxon>
        <taxon>Enterococcus</taxon>
    </lineage>
</organism>
<dbReference type="Proteomes" id="UP000004846">
    <property type="component" value="Unassembled WGS sequence"/>
</dbReference>
<protein>
    <submittedName>
        <fullName evidence="1">Uncharacterized protein</fullName>
    </submittedName>
</protein>
<sequence>MDSLKLNEWFFFQGKNFSLKLVTGLAKSKTFSGPFFTFESVD</sequence>
<dbReference type="AlphaFoldDB" id="A0A125W8S6"/>
<evidence type="ECO:0000313" key="1">
    <source>
        <dbReference type="EMBL" id="EFM83677.1"/>
    </source>
</evidence>
<gene>
    <name evidence="1" type="ORF">HMPREF9498_00673</name>
</gene>
<accession>A0A125W8S6</accession>
<name>A0A125W8S6_ENTFL</name>
<proteinExistence type="predicted"/>
<dbReference type="EMBL" id="AEBR01000020">
    <property type="protein sequence ID" value="EFM83677.1"/>
    <property type="molecule type" value="Genomic_DNA"/>
</dbReference>
<reference evidence="1 2" key="1">
    <citation type="submission" date="2010-07" db="EMBL/GenBank/DDBJ databases">
        <authorList>
            <person name="Sid Ahmed O."/>
        </authorList>
    </citation>
    <scope>NUCLEOTIDE SEQUENCE [LARGE SCALE GENOMIC DNA]</scope>
    <source>
        <strain evidence="1 2">TX4248</strain>
    </source>
</reference>
<evidence type="ECO:0000313" key="2">
    <source>
        <dbReference type="Proteomes" id="UP000004846"/>
    </source>
</evidence>